<sequence length="505" mass="58558">MTKLLIADRDNKERTGLEWLARSHPLPFEKILLAENPPQLLLTLEQQTPDIVCLELDGIPPEHWEEVKQAIKRFSKAVIAITAEATFERAEQAISLGATDLWTKPLDPTRIPRVLGRLCRELTLNSTGDPLSLISATTSYPSLFLDLDTETRGGEHLLFLIQPEKIERLPTLISYLEQHPFHQPPQILPLDDAVACLFPNRPDTTESLLRQQGYRLLDTWSEHTGDGLTVVIHFPDPSLSLRQQYLTARKALQWRFYRGTRQVIPLTAPVRWQPLDPFLTPEEQQEWIHMLERGDREALGDWMHQEFLRIDPPFPDPSLLRTRLTSLLAQIRRYMQGRELDKQPVLEERYHRIFDSILHGPVLYRIVQDLLLFIEALFESVAEEKHIATDPARQALQFIHDHYADPRLNLETIAQHVHRNASYLSHLLSRTHGKPFRELLAEIRLKQARRLLEDTNLPITEVATQTGFCNANYFSRLFKQRTTTSPRAYRDQKRGKKDKTRTLSV</sequence>
<protein>
    <submittedName>
        <fullName evidence="8">Two component transcriptional regulator, AraC family</fullName>
    </submittedName>
</protein>
<feature type="region of interest" description="Disordered" evidence="5">
    <location>
        <begin position="484"/>
        <end position="505"/>
    </location>
</feature>
<dbReference type="EMBL" id="FNNQ01000001">
    <property type="protein sequence ID" value="SDV99735.1"/>
    <property type="molecule type" value="Genomic_DNA"/>
</dbReference>
<feature type="domain" description="HTH araC/xylS-type" evidence="6">
    <location>
        <begin position="393"/>
        <end position="492"/>
    </location>
</feature>
<evidence type="ECO:0000256" key="1">
    <source>
        <dbReference type="ARBA" id="ARBA00023015"/>
    </source>
</evidence>
<dbReference type="PRINTS" id="PR00032">
    <property type="entry name" value="HTHARAC"/>
</dbReference>
<evidence type="ECO:0000313" key="9">
    <source>
        <dbReference type="Proteomes" id="UP000198534"/>
    </source>
</evidence>
<evidence type="ECO:0000259" key="6">
    <source>
        <dbReference type="PROSITE" id="PS01124"/>
    </source>
</evidence>
<dbReference type="InterPro" id="IPR009057">
    <property type="entry name" value="Homeodomain-like_sf"/>
</dbReference>
<dbReference type="InterPro" id="IPR001789">
    <property type="entry name" value="Sig_transdc_resp-reg_receiver"/>
</dbReference>
<dbReference type="InterPro" id="IPR020449">
    <property type="entry name" value="Tscrpt_reg_AraC-type_HTH"/>
</dbReference>
<evidence type="ECO:0000256" key="5">
    <source>
        <dbReference type="SAM" id="MobiDB-lite"/>
    </source>
</evidence>
<dbReference type="PROSITE" id="PS50110">
    <property type="entry name" value="RESPONSE_REGULATORY"/>
    <property type="match status" value="1"/>
</dbReference>
<evidence type="ECO:0000256" key="2">
    <source>
        <dbReference type="ARBA" id="ARBA00023125"/>
    </source>
</evidence>
<keyword evidence="2" id="KW-0238">DNA-binding</keyword>
<evidence type="ECO:0000259" key="7">
    <source>
        <dbReference type="PROSITE" id="PS50110"/>
    </source>
</evidence>
<dbReference type="PANTHER" id="PTHR43280:SF28">
    <property type="entry name" value="HTH-TYPE TRANSCRIPTIONAL ACTIVATOR RHAS"/>
    <property type="match status" value="1"/>
</dbReference>
<keyword evidence="3" id="KW-0804">Transcription</keyword>
<evidence type="ECO:0000256" key="4">
    <source>
        <dbReference type="PROSITE-ProRule" id="PRU00169"/>
    </source>
</evidence>
<comment type="caution">
    <text evidence="4">Lacks conserved residue(s) required for the propagation of feature annotation.</text>
</comment>
<evidence type="ECO:0000313" key="8">
    <source>
        <dbReference type="EMBL" id="SDV99735.1"/>
    </source>
</evidence>
<organism evidence="8 9">
    <name type="scientific">Marininema mesophilum</name>
    <dbReference type="NCBI Taxonomy" id="1048340"/>
    <lineage>
        <taxon>Bacteria</taxon>
        <taxon>Bacillati</taxon>
        <taxon>Bacillota</taxon>
        <taxon>Bacilli</taxon>
        <taxon>Bacillales</taxon>
        <taxon>Thermoactinomycetaceae</taxon>
        <taxon>Marininema</taxon>
    </lineage>
</organism>
<gene>
    <name evidence="8" type="ORF">SAMN05444487_1017</name>
</gene>
<dbReference type="AlphaFoldDB" id="A0A1H2PY05"/>
<dbReference type="GO" id="GO:0000160">
    <property type="term" value="P:phosphorelay signal transduction system"/>
    <property type="evidence" value="ECO:0007669"/>
    <property type="project" value="InterPro"/>
</dbReference>
<dbReference type="SUPFAM" id="SSF46689">
    <property type="entry name" value="Homeodomain-like"/>
    <property type="match status" value="1"/>
</dbReference>
<keyword evidence="1" id="KW-0805">Transcription regulation</keyword>
<dbReference type="GO" id="GO:0043565">
    <property type="term" value="F:sequence-specific DNA binding"/>
    <property type="evidence" value="ECO:0007669"/>
    <property type="project" value="InterPro"/>
</dbReference>
<dbReference type="InterPro" id="IPR018060">
    <property type="entry name" value="HTH_AraC"/>
</dbReference>
<reference evidence="8 9" key="1">
    <citation type="submission" date="2016-10" db="EMBL/GenBank/DDBJ databases">
        <authorList>
            <person name="de Groot N.N."/>
        </authorList>
    </citation>
    <scope>NUCLEOTIDE SEQUENCE [LARGE SCALE GENOMIC DNA]</scope>
    <source>
        <strain evidence="8 9">DSM 45610</strain>
    </source>
</reference>
<name>A0A1H2PY05_9BACL</name>
<dbReference type="PANTHER" id="PTHR43280">
    <property type="entry name" value="ARAC-FAMILY TRANSCRIPTIONAL REGULATOR"/>
    <property type="match status" value="1"/>
</dbReference>
<dbReference type="RefSeq" id="WP_091734445.1">
    <property type="nucleotide sequence ID" value="NZ_FNNQ01000001.1"/>
</dbReference>
<dbReference type="OrthoDB" id="2563880at2"/>
<dbReference type="PROSITE" id="PS01124">
    <property type="entry name" value="HTH_ARAC_FAMILY_2"/>
    <property type="match status" value="1"/>
</dbReference>
<dbReference type="Proteomes" id="UP000198534">
    <property type="component" value="Unassembled WGS sequence"/>
</dbReference>
<dbReference type="SMART" id="SM00342">
    <property type="entry name" value="HTH_ARAC"/>
    <property type="match status" value="1"/>
</dbReference>
<feature type="domain" description="Response regulatory" evidence="7">
    <location>
        <begin position="3"/>
        <end position="119"/>
    </location>
</feature>
<proteinExistence type="predicted"/>
<dbReference type="STRING" id="1048340.SAMN05444487_1017"/>
<evidence type="ECO:0000256" key="3">
    <source>
        <dbReference type="ARBA" id="ARBA00023163"/>
    </source>
</evidence>
<dbReference type="Pfam" id="PF12833">
    <property type="entry name" value="HTH_18"/>
    <property type="match status" value="1"/>
</dbReference>
<accession>A0A1H2PY05</accession>
<dbReference type="Gene3D" id="3.40.50.2300">
    <property type="match status" value="1"/>
</dbReference>
<dbReference type="InterPro" id="IPR011006">
    <property type="entry name" value="CheY-like_superfamily"/>
</dbReference>
<keyword evidence="9" id="KW-1185">Reference proteome</keyword>
<dbReference type="GO" id="GO:0003700">
    <property type="term" value="F:DNA-binding transcription factor activity"/>
    <property type="evidence" value="ECO:0007669"/>
    <property type="project" value="InterPro"/>
</dbReference>
<dbReference type="SUPFAM" id="SSF52172">
    <property type="entry name" value="CheY-like"/>
    <property type="match status" value="1"/>
</dbReference>
<dbReference type="Gene3D" id="1.10.10.60">
    <property type="entry name" value="Homeodomain-like"/>
    <property type="match status" value="2"/>
</dbReference>